<dbReference type="RefSeq" id="WP_131416933.1">
    <property type="nucleotide sequence ID" value="NZ_SJXE01000010.1"/>
</dbReference>
<dbReference type="Pfam" id="PF20598">
    <property type="entry name" value="DUF6795"/>
    <property type="match status" value="1"/>
</dbReference>
<dbReference type="InterPro" id="IPR046474">
    <property type="entry name" value="DUF6795"/>
</dbReference>
<comment type="caution">
    <text evidence="2">The sequence shown here is derived from an EMBL/GenBank/DDBJ whole genome shotgun (WGS) entry which is preliminary data.</text>
</comment>
<evidence type="ECO:0000313" key="2">
    <source>
        <dbReference type="EMBL" id="TCI01771.1"/>
    </source>
</evidence>
<organism evidence="2 3">
    <name type="scientific">Corallincola luteus</name>
    <dbReference type="NCBI Taxonomy" id="1775177"/>
    <lineage>
        <taxon>Bacteria</taxon>
        <taxon>Pseudomonadati</taxon>
        <taxon>Pseudomonadota</taxon>
        <taxon>Gammaproteobacteria</taxon>
        <taxon>Alteromonadales</taxon>
        <taxon>Psychromonadaceae</taxon>
        <taxon>Corallincola</taxon>
    </lineage>
</organism>
<reference evidence="2 3" key="1">
    <citation type="submission" date="2019-02" db="EMBL/GenBank/DDBJ databases">
        <title>Corallincola luteus sp. nov., a marine bacterium isolated from surface sediment of Bohai Sea in China.</title>
        <authorList>
            <person name="Ren Q."/>
        </authorList>
    </citation>
    <scope>NUCLEOTIDE SEQUENCE [LARGE SCALE GENOMIC DNA]</scope>
    <source>
        <strain evidence="2 3">DASS28</strain>
    </source>
</reference>
<sequence>MFGLLKKYDVHLCPVVQGRITLHDKPISGVPVKRWLYYIDEIERVDTTETDSDGRFSFPEVTIRSKLPGDIFTVSRTQQKITTTHEDLDYTLWEADLSGIKALPEYSEKLGTLICDLSSNEVNFTFPNHSNPNREYDATSICRWENDFEIYVIEDDGTEFFCTKN</sequence>
<dbReference type="EMBL" id="SJXE01000010">
    <property type="protein sequence ID" value="TCI01771.1"/>
    <property type="molecule type" value="Genomic_DNA"/>
</dbReference>
<evidence type="ECO:0000259" key="1">
    <source>
        <dbReference type="Pfam" id="PF20598"/>
    </source>
</evidence>
<protein>
    <recommendedName>
        <fullName evidence="1">DUF6795 domain-containing protein</fullName>
    </recommendedName>
</protein>
<evidence type="ECO:0000313" key="3">
    <source>
        <dbReference type="Proteomes" id="UP000292554"/>
    </source>
</evidence>
<gene>
    <name evidence="2" type="ORF">EZV61_15995</name>
</gene>
<accession>A0ABY2AGS3</accession>
<name>A0ABY2AGS3_9GAMM</name>
<dbReference type="Proteomes" id="UP000292554">
    <property type="component" value="Unassembled WGS sequence"/>
</dbReference>
<feature type="domain" description="DUF6795" evidence="1">
    <location>
        <begin position="16"/>
        <end position="119"/>
    </location>
</feature>
<keyword evidence="3" id="KW-1185">Reference proteome</keyword>
<proteinExistence type="predicted"/>